<comment type="subunit">
    <text evidence="5">Part of the ribosomal stalk of the 50S ribosomal subunit. The N-terminus interacts with L11 and the large rRNA to form the base of the stalk. The C-terminus forms an elongated spine to which L12 dimers bind in a sequential fashion forming a multimeric L10(L12)X complex.</text>
</comment>
<comment type="caution">
    <text evidence="6">The sequence shown here is derived from an EMBL/GenBank/DDBJ whole genome shotgun (WGS) entry which is preliminary data.</text>
</comment>
<dbReference type="HAMAP" id="MF_00362">
    <property type="entry name" value="Ribosomal_uL10"/>
    <property type="match status" value="1"/>
</dbReference>
<evidence type="ECO:0000313" key="7">
    <source>
        <dbReference type="Proteomes" id="UP000231343"/>
    </source>
</evidence>
<comment type="similarity">
    <text evidence="1 5">Belongs to the universal ribosomal protein uL10 family.</text>
</comment>
<dbReference type="CDD" id="cd05797">
    <property type="entry name" value="Ribosomal_L10"/>
    <property type="match status" value="1"/>
</dbReference>
<comment type="function">
    <text evidence="5">Forms part of the ribosomal stalk, playing a central role in the interaction of the ribosome with GTP-bound translation factors.</text>
</comment>
<dbReference type="InterPro" id="IPR022973">
    <property type="entry name" value="Ribosomal_uL10_bac"/>
</dbReference>
<evidence type="ECO:0000313" key="6">
    <source>
        <dbReference type="EMBL" id="PIS29596.1"/>
    </source>
</evidence>
<dbReference type="Gene3D" id="6.10.250.290">
    <property type="match status" value="1"/>
</dbReference>
<dbReference type="InterPro" id="IPR001790">
    <property type="entry name" value="Ribosomal_uL10"/>
</dbReference>
<dbReference type="Pfam" id="PF00466">
    <property type="entry name" value="Ribosomal_L10"/>
    <property type="match status" value="1"/>
</dbReference>
<organism evidence="6 7">
    <name type="scientific">Candidatus Saganbacteria bacterium CG08_land_8_20_14_0_20_45_16</name>
    <dbReference type="NCBI Taxonomy" id="2014293"/>
    <lineage>
        <taxon>Bacteria</taxon>
        <taxon>Bacillati</taxon>
        <taxon>Saganbacteria</taxon>
    </lineage>
</organism>
<protein>
    <recommendedName>
        <fullName evidence="4 5">Large ribosomal subunit protein uL10</fullName>
    </recommendedName>
</protein>
<proteinExistence type="inferred from homology"/>
<evidence type="ECO:0000256" key="3">
    <source>
        <dbReference type="ARBA" id="ARBA00023274"/>
    </source>
</evidence>
<dbReference type="NCBIfam" id="NF000955">
    <property type="entry name" value="PRK00099.1-1"/>
    <property type="match status" value="1"/>
</dbReference>
<gene>
    <name evidence="5 6" type="primary">rplJ</name>
    <name evidence="6" type="ORF">COT42_04695</name>
</gene>
<dbReference type="InterPro" id="IPR043141">
    <property type="entry name" value="Ribosomal_uL10-like_sf"/>
</dbReference>
<sequence length="177" mass="19463">MAKADVIKKKKQVVEDFKKKLEVAKVFVLSDFRRVSVKELTSLRKNLRPQESEYKVVKNTLLRRALDLAGFKDCTDEISGPTGLMLGYADPVGPIKTLVEFVADTEKGELRLGVMEKKVIDQAVIAQVAKLPSREVLVAKVLGGLQSPIYGLVNVLQGNLRALAYALKAVAEKKAQA</sequence>
<dbReference type="Gene3D" id="3.30.70.1730">
    <property type="match status" value="1"/>
</dbReference>
<evidence type="ECO:0000256" key="5">
    <source>
        <dbReference type="HAMAP-Rule" id="MF_00362"/>
    </source>
</evidence>
<dbReference type="PANTHER" id="PTHR11560">
    <property type="entry name" value="39S RIBOSOMAL PROTEIN L10, MITOCHONDRIAL"/>
    <property type="match status" value="1"/>
</dbReference>
<accession>A0A2H0XXD5</accession>
<evidence type="ECO:0000256" key="1">
    <source>
        <dbReference type="ARBA" id="ARBA00008889"/>
    </source>
</evidence>
<dbReference type="SUPFAM" id="SSF160369">
    <property type="entry name" value="Ribosomal protein L10-like"/>
    <property type="match status" value="1"/>
</dbReference>
<reference evidence="6 7" key="1">
    <citation type="submission" date="2017-09" db="EMBL/GenBank/DDBJ databases">
        <title>Depth-based differentiation of microbial function through sediment-hosted aquifers and enrichment of novel symbionts in the deep terrestrial subsurface.</title>
        <authorList>
            <person name="Probst A.J."/>
            <person name="Ladd B."/>
            <person name="Jarett J.K."/>
            <person name="Geller-Mcgrath D.E."/>
            <person name="Sieber C.M."/>
            <person name="Emerson J.B."/>
            <person name="Anantharaman K."/>
            <person name="Thomas B.C."/>
            <person name="Malmstrom R."/>
            <person name="Stieglmeier M."/>
            <person name="Klingl A."/>
            <person name="Woyke T."/>
            <person name="Ryan C.M."/>
            <person name="Banfield J.F."/>
        </authorList>
    </citation>
    <scope>NUCLEOTIDE SEQUENCE [LARGE SCALE GENOMIC DNA]</scope>
    <source>
        <strain evidence="6">CG08_land_8_20_14_0_20_45_16</strain>
    </source>
</reference>
<dbReference type="Proteomes" id="UP000231343">
    <property type="component" value="Unassembled WGS sequence"/>
</dbReference>
<dbReference type="GO" id="GO:1990904">
    <property type="term" value="C:ribonucleoprotein complex"/>
    <property type="evidence" value="ECO:0007669"/>
    <property type="project" value="UniProtKB-KW"/>
</dbReference>
<dbReference type="GO" id="GO:0070180">
    <property type="term" value="F:large ribosomal subunit rRNA binding"/>
    <property type="evidence" value="ECO:0007669"/>
    <property type="project" value="UniProtKB-UniRule"/>
</dbReference>
<keyword evidence="5" id="KW-0694">RNA-binding</keyword>
<dbReference type="InterPro" id="IPR047865">
    <property type="entry name" value="Ribosomal_uL10_bac_type"/>
</dbReference>
<dbReference type="EMBL" id="PEYM01000077">
    <property type="protein sequence ID" value="PIS29596.1"/>
    <property type="molecule type" value="Genomic_DNA"/>
</dbReference>
<keyword evidence="2 5" id="KW-0689">Ribosomal protein</keyword>
<dbReference type="GO" id="GO:0005840">
    <property type="term" value="C:ribosome"/>
    <property type="evidence" value="ECO:0007669"/>
    <property type="project" value="UniProtKB-KW"/>
</dbReference>
<name>A0A2H0XXD5_UNCSA</name>
<evidence type="ECO:0000256" key="2">
    <source>
        <dbReference type="ARBA" id="ARBA00022980"/>
    </source>
</evidence>
<keyword evidence="5" id="KW-0699">rRNA-binding</keyword>
<dbReference type="GO" id="GO:0006412">
    <property type="term" value="P:translation"/>
    <property type="evidence" value="ECO:0007669"/>
    <property type="project" value="UniProtKB-UniRule"/>
</dbReference>
<dbReference type="AlphaFoldDB" id="A0A2H0XXD5"/>
<evidence type="ECO:0000256" key="4">
    <source>
        <dbReference type="ARBA" id="ARBA00035202"/>
    </source>
</evidence>
<keyword evidence="3 5" id="KW-0687">Ribonucleoprotein</keyword>